<dbReference type="Pfam" id="PF01388">
    <property type="entry name" value="ARID"/>
    <property type="match status" value="1"/>
</dbReference>
<keyword evidence="1" id="KW-0539">Nucleus</keyword>
<dbReference type="InterPro" id="IPR036910">
    <property type="entry name" value="HMG_box_dom_sf"/>
</dbReference>
<dbReference type="InterPro" id="IPR036431">
    <property type="entry name" value="ARID_dom_sf"/>
</dbReference>
<dbReference type="SUPFAM" id="SSF47095">
    <property type="entry name" value="HMG-box"/>
    <property type="match status" value="1"/>
</dbReference>
<feature type="domain" description="ARID" evidence="3">
    <location>
        <begin position="45"/>
        <end position="137"/>
    </location>
</feature>
<dbReference type="InterPro" id="IPR009071">
    <property type="entry name" value="HMG_box_dom"/>
</dbReference>
<feature type="DNA-binding region" description="HMG box" evidence="1">
    <location>
        <begin position="183"/>
        <end position="250"/>
    </location>
</feature>
<dbReference type="Gene3D" id="1.10.30.10">
    <property type="entry name" value="High mobility group box domain"/>
    <property type="match status" value="1"/>
</dbReference>
<dbReference type="STRING" id="29655.A0A0K9Q5B2"/>
<organism evidence="4 5">
    <name type="scientific">Zostera marina</name>
    <name type="common">Eelgrass</name>
    <dbReference type="NCBI Taxonomy" id="29655"/>
    <lineage>
        <taxon>Eukaryota</taxon>
        <taxon>Viridiplantae</taxon>
        <taxon>Streptophyta</taxon>
        <taxon>Embryophyta</taxon>
        <taxon>Tracheophyta</taxon>
        <taxon>Spermatophyta</taxon>
        <taxon>Magnoliopsida</taxon>
        <taxon>Liliopsida</taxon>
        <taxon>Zosteraceae</taxon>
        <taxon>Zostera</taxon>
    </lineage>
</organism>
<dbReference type="InterPro" id="IPR001606">
    <property type="entry name" value="ARID_dom"/>
</dbReference>
<evidence type="ECO:0000313" key="4">
    <source>
        <dbReference type="EMBL" id="KMZ75697.1"/>
    </source>
</evidence>
<dbReference type="Gene3D" id="1.10.150.60">
    <property type="entry name" value="ARID DNA-binding domain"/>
    <property type="match status" value="1"/>
</dbReference>
<dbReference type="Proteomes" id="UP000036987">
    <property type="component" value="Unassembled WGS sequence"/>
</dbReference>
<keyword evidence="5" id="KW-1185">Reference proteome</keyword>
<evidence type="ECO:0000256" key="1">
    <source>
        <dbReference type="PROSITE-ProRule" id="PRU00267"/>
    </source>
</evidence>
<feature type="domain" description="HMG box" evidence="2">
    <location>
        <begin position="183"/>
        <end position="250"/>
    </location>
</feature>
<proteinExistence type="predicted"/>
<dbReference type="SMART" id="SM00398">
    <property type="entry name" value="HMG"/>
    <property type="match status" value="1"/>
</dbReference>
<reference evidence="5" key="1">
    <citation type="journal article" date="2016" name="Nature">
        <title>The genome of the seagrass Zostera marina reveals angiosperm adaptation to the sea.</title>
        <authorList>
            <person name="Olsen J.L."/>
            <person name="Rouze P."/>
            <person name="Verhelst B."/>
            <person name="Lin Y.-C."/>
            <person name="Bayer T."/>
            <person name="Collen J."/>
            <person name="Dattolo E."/>
            <person name="De Paoli E."/>
            <person name="Dittami S."/>
            <person name="Maumus F."/>
            <person name="Michel G."/>
            <person name="Kersting A."/>
            <person name="Lauritano C."/>
            <person name="Lohaus R."/>
            <person name="Toepel M."/>
            <person name="Tonon T."/>
            <person name="Vanneste K."/>
            <person name="Amirebrahimi M."/>
            <person name="Brakel J."/>
            <person name="Bostroem C."/>
            <person name="Chovatia M."/>
            <person name="Grimwood J."/>
            <person name="Jenkins J.W."/>
            <person name="Jueterbock A."/>
            <person name="Mraz A."/>
            <person name="Stam W.T."/>
            <person name="Tice H."/>
            <person name="Bornberg-Bauer E."/>
            <person name="Green P.J."/>
            <person name="Pearson G.A."/>
            <person name="Procaccini G."/>
            <person name="Duarte C.M."/>
            <person name="Schmutz J."/>
            <person name="Reusch T.B.H."/>
            <person name="Van de Peer Y."/>
        </authorList>
    </citation>
    <scope>NUCLEOTIDE SEQUENCE [LARGE SCALE GENOMIC DNA]</scope>
    <source>
        <strain evidence="5">cv. Finnish</strain>
    </source>
</reference>
<evidence type="ECO:0000259" key="3">
    <source>
        <dbReference type="PROSITE" id="PS51011"/>
    </source>
</evidence>
<protein>
    <submittedName>
        <fullName evidence="4">Uncharacterized protein</fullName>
    </submittedName>
</protein>
<dbReference type="Pfam" id="PF00505">
    <property type="entry name" value="HMG_box"/>
    <property type="match status" value="1"/>
</dbReference>
<gene>
    <name evidence="4" type="ORF">ZOSMA_111G00470</name>
</gene>
<dbReference type="PANTHER" id="PTHR46691:SF3">
    <property type="entry name" value="HIGH MOBILITY GROUP B PROTEIN 15"/>
    <property type="match status" value="1"/>
</dbReference>
<keyword evidence="1" id="KW-0238">DNA-binding</keyword>
<dbReference type="PROSITE" id="PS51011">
    <property type="entry name" value="ARID"/>
    <property type="match status" value="1"/>
</dbReference>
<sequence>MVPKQEMVEVQVHERPESNYMILAFPLNVAVIHNATPLANYEDIVANKDLFEATLIDLHKALKTKHMRYPTFGSKPLDLHKFFLEVTARGGMKKVTEDRKWLEIARVLEIPPIPTNSSFALRTKYNLYLYNYEQIYFLSSDGSRVVNDDRLIPISIPTPIHIPIQRRTREWRKRMGIAAPTHLKRNRSGYIFYFTEQFRRMKPISFLMGQVLARKVGYQWRHLSPSEKSIYQKLARTDKERYNKELQDYYNEILEIIRVQAEQEKEGVLTNPVVDAVMEGVLITNPVVDDAMEGVLITNPVVDDAMEGVLITNPVVDDAMEGVLITNPVVDAASDTEEIISDKTSMNSTLENNVTCYDDKSVDSEATISDQSITATYYKMCNNGTGRRSKSYFASQISQHRNRSNQMRQSGELYSLHVFLIVKLK</sequence>
<dbReference type="GO" id="GO:0005634">
    <property type="term" value="C:nucleus"/>
    <property type="evidence" value="ECO:0000318"/>
    <property type="project" value="GO_Central"/>
</dbReference>
<evidence type="ECO:0000259" key="2">
    <source>
        <dbReference type="PROSITE" id="PS50118"/>
    </source>
</evidence>
<dbReference type="OrthoDB" id="338531at2759"/>
<dbReference type="AlphaFoldDB" id="A0A0K9Q5B2"/>
<accession>A0A0K9Q5B2</accession>
<dbReference type="SMART" id="SM01014">
    <property type="entry name" value="ARID"/>
    <property type="match status" value="1"/>
</dbReference>
<dbReference type="SMART" id="SM00501">
    <property type="entry name" value="BRIGHT"/>
    <property type="match status" value="1"/>
</dbReference>
<evidence type="ECO:0000313" key="5">
    <source>
        <dbReference type="Proteomes" id="UP000036987"/>
    </source>
</evidence>
<dbReference type="PANTHER" id="PTHR46691">
    <property type="entry name" value="HIGH MOBILITY GROUP B PROTEIN 9"/>
    <property type="match status" value="1"/>
</dbReference>
<dbReference type="GO" id="GO:0003677">
    <property type="term" value="F:DNA binding"/>
    <property type="evidence" value="ECO:0000318"/>
    <property type="project" value="GO_Central"/>
</dbReference>
<dbReference type="SUPFAM" id="SSF46774">
    <property type="entry name" value="ARID-like"/>
    <property type="match status" value="1"/>
</dbReference>
<dbReference type="EMBL" id="LFYR01000129">
    <property type="protein sequence ID" value="KMZ75697.1"/>
    <property type="molecule type" value="Genomic_DNA"/>
</dbReference>
<comment type="caution">
    <text evidence="4">The sequence shown here is derived from an EMBL/GenBank/DDBJ whole genome shotgun (WGS) entry which is preliminary data.</text>
</comment>
<dbReference type="PROSITE" id="PS50118">
    <property type="entry name" value="HMG_BOX_2"/>
    <property type="match status" value="1"/>
</dbReference>
<name>A0A0K9Q5B2_ZOSMR</name>